<evidence type="ECO:0000256" key="6">
    <source>
        <dbReference type="ARBA" id="ARBA00023136"/>
    </source>
</evidence>
<evidence type="ECO:0000313" key="15">
    <source>
        <dbReference type="Proteomes" id="UP001566331"/>
    </source>
</evidence>
<dbReference type="InterPro" id="IPR001638">
    <property type="entry name" value="Solute-binding_3/MltF_N"/>
</dbReference>
<comment type="subcellular location">
    <subcellularLocation>
        <location evidence="1">Membrane</location>
        <topology evidence="1">Multi-pass membrane protein</topology>
    </subcellularLocation>
</comment>
<dbReference type="Gene3D" id="3.40.190.10">
    <property type="entry name" value="Periplasmic binding protein-like II"/>
    <property type="match status" value="2"/>
</dbReference>
<keyword evidence="2" id="KW-0813">Transport</keyword>
<keyword evidence="6 10" id="KW-0472">Membrane</keyword>
<evidence type="ECO:0000256" key="1">
    <source>
        <dbReference type="ARBA" id="ARBA00004141"/>
    </source>
</evidence>
<dbReference type="SUPFAM" id="SSF53850">
    <property type="entry name" value="Periplasmic binding protein-like II"/>
    <property type="match status" value="1"/>
</dbReference>
<name>A0ABV4HTM5_9GAMM</name>
<feature type="chain" id="PRO_5045532966" evidence="11">
    <location>
        <begin position="29"/>
        <end position="374"/>
    </location>
</feature>
<dbReference type="InterPro" id="IPR001320">
    <property type="entry name" value="Iontro_rcpt_C"/>
</dbReference>
<keyword evidence="7" id="KW-0675">Receptor</keyword>
<keyword evidence="8" id="KW-0325">Glycoprotein</keyword>
<dbReference type="SUPFAM" id="SSF81324">
    <property type="entry name" value="Voltage-gated potassium channels"/>
    <property type="match status" value="1"/>
</dbReference>
<gene>
    <name evidence="14" type="ORF">AB6713_16045</name>
</gene>
<feature type="transmembrane region" description="Helical" evidence="10">
    <location>
        <begin position="157"/>
        <end position="175"/>
    </location>
</feature>
<comment type="caution">
    <text evidence="14">The sequence shown here is derived from an EMBL/GenBank/DDBJ whole genome shotgun (WGS) entry which is preliminary data.</text>
</comment>
<feature type="signal peptide" evidence="11">
    <location>
        <begin position="1"/>
        <end position="28"/>
    </location>
</feature>
<evidence type="ECO:0000256" key="7">
    <source>
        <dbReference type="ARBA" id="ARBA00023170"/>
    </source>
</evidence>
<feature type="domain" description="Ionotropic glutamate receptor C-terminal" evidence="13">
    <location>
        <begin position="44"/>
        <end position="372"/>
    </location>
</feature>
<evidence type="ECO:0000256" key="9">
    <source>
        <dbReference type="ARBA" id="ARBA00023303"/>
    </source>
</evidence>
<evidence type="ECO:0000256" key="4">
    <source>
        <dbReference type="ARBA" id="ARBA00022989"/>
    </source>
</evidence>
<dbReference type="Gene3D" id="1.10.287.70">
    <property type="match status" value="1"/>
</dbReference>
<protein>
    <submittedName>
        <fullName evidence="14">Transporter substrate-binding domain-containing protein</fullName>
    </submittedName>
</protein>
<evidence type="ECO:0000256" key="2">
    <source>
        <dbReference type="ARBA" id="ARBA00022448"/>
    </source>
</evidence>
<keyword evidence="3 10" id="KW-0812">Transmembrane</keyword>
<evidence type="ECO:0000256" key="8">
    <source>
        <dbReference type="ARBA" id="ARBA00023180"/>
    </source>
</evidence>
<keyword evidence="15" id="KW-1185">Reference proteome</keyword>
<evidence type="ECO:0000313" key="14">
    <source>
        <dbReference type="EMBL" id="MEZ0476112.1"/>
    </source>
</evidence>
<evidence type="ECO:0000256" key="10">
    <source>
        <dbReference type="SAM" id="Phobius"/>
    </source>
</evidence>
<dbReference type="EMBL" id="JBFWIC010000027">
    <property type="protein sequence ID" value="MEZ0476112.1"/>
    <property type="molecule type" value="Genomic_DNA"/>
</dbReference>
<evidence type="ECO:0000256" key="5">
    <source>
        <dbReference type="ARBA" id="ARBA00023065"/>
    </source>
</evidence>
<keyword evidence="5" id="KW-0406">Ion transport</keyword>
<keyword evidence="11" id="KW-0732">Signal</keyword>
<feature type="transmembrane region" description="Helical" evidence="10">
    <location>
        <begin position="216"/>
        <end position="236"/>
    </location>
</feature>
<dbReference type="Pfam" id="PF00497">
    <property type="entry name" value="SBP_bac_3"/>
    <property type="match status" value="1"/>
</dbReference>
<dbReference type="SMART" id="SM00062">
    <property type="entry name" value="PBPb"/>
    <property type="match status" value="1"/>
</dbReference>
<reference evidence="14 15" key="1">
    <citation type="submission" date="2024-07" db="EMBL/GenBank/DDBJ databases">
        <title>Luteimonas salilacus sp. nov., isolated from the shore soil of Salt Lake in Tibet of China.</title>
        <authorList>
            <person name="Zhang X."/>
            <person name="Li A."/>
        </authorList>
    </citation>
    <scope>NUCLEOTIDE SEQUENCE [LARGE SCALE GENOMIC DNA]</scope>
    <source>
        <strain evidence="14 15">B3-2-R+30</strain>
    </source>
</reference>
<dbReference type="Proteomes" id="UP001566331">
    <property type="component" value="Unassembled WGS sequence"/>
</dbReference>
<sequence length="374" mass="40741">MKHGFPRAACLAILAVLLVSAGAGPTKAQNDAADAADATTAPRELTVGLYVSPPFVIKKDDRYTGMAIDLWDELADRLHLQASYVEMETYRELVNATASGEVDVAVTNLTITRSRVERIDFTHPWFDAGLRIMVSNERRAGFRGLIAGLNQSGHLRAYAWIALVIVAATILVTVFDRHFDKEFPRSWRDGIAESFYAVMSITTSGKSPSRKNLFGWIGRIWQGLWLICGIAVLAYVTSSVTSVMTTLSLTSQINSVADLPGRPVAVFSGSVAEEYARQAGLDARSYAHIDEAAEALVDGRVAAIIGDAPVLEYFAHDNPDRPVAVVGAIFEPDKYGFGLSRHSALTRPLTVELVGAHRSGLIEEIRTRYFGESP</sequence>
<keyword evidence="4 10" id="KW-1133">Transmembrane helix</keyword>
<proteinExistence type="predicted"/>
<evidence type="ECO:0000256" key="3">
    <source>
        <dbReference type="ARBA" id="ARBA00022692"/>
    </source>
</evidence>
<dbReference type="PANTHER" id="PTHR18966">
    <property type="entry name" value="IONOTROPIC GLUTAMATE RECEPTOR"/>
    <property type="match status" value="1"/>
</dbReference>
<evidence type="ECO:0000259" key="13">
    <source>
        <dbReference type="SMART" id="SM00079"/>
    </source>
</evidence>
<evidence type="ECO:0000256" key="11">
    <source>
        <dbReference type="SAM" id="SignalP"/>
    </source>
</evidence>
<evidence type="ECO:0000259" key="12">
    <source>
        <dbReference type="SMART" id="SM00062"/>
    </source>
</evidence>
<keyword evidence="9" id="KW-0407">Ion channel</keyword>
<accession>A0ABV4HTM5</accession>
<dbReference type="SMART" id="SM00079">
    <property type="entry name" value="PBPe"/>
    <property type="match status" value="1"/>
</dbReference>
<dbReference type="RefSeq" id="WP_370565383.1">
    <property type="nucleotide sequence ID" value="NZ_JBFWIB010000016.1"/>
</dbReference>
<organism evidence="14 15">
    <name type="scientific">Luteimonas salinilitoris</name>
    <dbReference type="NCBI Taxonomy" id="3237697"/>
    <lineage>
        <taxon>Bacteria</taxon>
        <taxon>Pseudomonadati</taxon>
        <taxon>Pseudomonadota</taxon>
        <taxon>Gammaproteobacteria</taxon>
        <taxon>Lysobacterales</taxon>
        <taxon>Lysobacteraceae</taxon>
        <taxon>Luteimonas</taxon>
    </lineage>
</organism>
<dbReference type="InterPro" id="IPR015683">
    <property type="entry name" value="Ionotropic_Glu_rcpt"/>
</dbReference>
<feature type="domain" description="Solute-binding protein family 3/N-terminal" evidence="12">
    <location>
        <begin position="44"/>
        <end position="373"/>
    </location>
</feature>